<reference evidence="3" key="1">
    <citation type="journal article" date="2019" name="Int. J. Syst. Evol. Microbiol.">
        <title>The Global Catalogue of Microorganisms (GCM) 10K type strain sequencing project: providing services to taxonomists for standard genome sequencing and annotation.</title>
        <authorList>
            <consortium name="The Broad Institute Genomics Platform"/>
            <consortium name="The Broad Institute Genome Sequencing Center for Infectious Disease"/>
            <person name="Wu L."/>
            <person name="Ma J."/>
        </authorList>
    </citation>
    <scope>NUCLEOTIDE SEQUENCE [LARGE SCALE GENOMIC DNA]</scope>
    <source>
        <strain evidence="3">CCUG 61485</strain>
    </source>
</reference>
<evidence type="ECO:0000259" key="1">
    <source>
        <dbReference type="Pfam" id="PF00027"/>
    </source>
</evidence>
<organism evidence="2 3">
    <name type="scientific">Namhaeicola litoreus</name>
    <dbReference type="NCBI Taxonomy" id="1052145"/>
    <lineage>
        <taxon>Bacteria</taxon>
        <taxon>Pseudomonadati</taxon>
        <taxon>Bacteroidota</taxon>
        <taxon>Flavobacteriia</taxon>
        <taxon>Flavobacteriales</taxon>
        <taxon>Flavobacteriaceae</taxon>
        <taxon>Namhaeicola</taxon>
    </lineage>
</organism>
<gene>
    <name evidence="2" type="ORF">ACFQ39_12460</name>
</gene>
<evidence type="ECO:0000313" key="2">
    <source>
        <dbReference type="EMBL" id="MFD1316433.1"/>
    </source>
</evidence>
<accession>A0ABW3Y3G5</accession>
<protein>
    <submittedName>
        <fullName evidence="2">Crp/Fnr family transcriptional regulator</fullName>
    </submittedName>
</protein>
<name>A0ABW3Y3G5_9FLAO</name>
<sequence length="201" mass="23001">MDKQFKKIVKEIRVHYPELSDESAEIFLKNATYVQHKNKETILTSELSSTHSFLVVKGCAKGYYIDKNKQEKIVVLVAEGDFGGDSTALFNHQAAKLTFESIGKTNVIVFNFSELESISNQNKELGQLYVQSLKRTIAILTERIDSMINMTHEERYIDLLEKNPLFLKSVFDKHIANYIGITPVSLSRIIKRVEENQVKQS</sequence>
<evidence type="ECO:0000313" key="3">
    <source>
        <dbReference type="Proteomes" id="UP001597201"/>
    </source>
</evidence>
<dbReference type="InterPro" id="IPR000595">
    <property type="entry name" value="cNMP-bd_dom"/>
</dbReference>
<dbReference type="RefSeq" id="WP_377179405.1">
    <property type="nucleotide sequence ID" value="NZ_JBHTMY010000003.1"/>
</dbReference>
<comment type="caution">
    <text evidence="2">The sequence shown here is derived from an EMBL/GenBank/DDBJ whole genome shotgun (WGS) entry which is preliminary data.</text>
</comment>
<dbReference type="InterPro" id="IPR018490">
    <property type="entry name" value="cNMP-bd_dom_sf"/>
</dbReference>
<dbReference type="Pfam" id="PF00027">
    <property type="entry name" value="cNMP_binding"/>
    <property type="match status" value="1"/>
</dbReference>
<dbReference type="Gene3D" id="2.60.120.10">
    <property type="entry name" value="Jelly Rolls"/>
    <property type="match status" value="1"/>
</dbReference>
<keyword evidence="3" id="KW-1185">Reference proteome</keyword>
<proteinExistence type="predicted"/>
<dbReference type="Proteomes" id="UP001597201">
    <property type="component" value="Unassembled WGS sequence"/>
</dbReference>
<dbReference type="InterPro" id="IPR014710">
    <property type="entry name" value="RmlC-like_jellyroll"/>
</dbReference>
<dbReference type="SUPFAM" id="SSF51206">
    <property type="entry name" value="cAMP-binding domain-like"/>
    <property type="match status" value="1"/>
</dbReference>
<dbReference type="EMBL" id="JBHTMY010000003">
    <property type="protein sequence ID" value="MFD1316433.1"/>
    <property type="molecule type" value="Genomic_DNA"/>
</dbReference>
<feature type="domain" description="Cyclic nucleotide-binding" evidence="1">
    <location>
        <begin position="36"/>
        <end position="121"/>
    </location>
</feature>